<sequence>MYLEHFGLEAYPFQLTPNTEYFYTRAGHRQALEVVRTALANGEGFIRLTGEVGTGKTLLCRMLRNELGDDWVVAAIPNPALDPESLRQVAARELGAVQPGDGDAHALLTQLHDRLQALAAEGRRAVLLIDEAQVMPDESLEMVRLLTNLEGDQDKLLHVVLVGQPELDERLAQPHLRQLRQRCSFAHRLEPLPRRMVDDYLQHRLQTAGYRGRALFSRRAVRLIGRAAEGVPRLVNTLAHKGLLVAYGEGEQRVRRRHIARAIADTDAVARRGSALGRLRRRLQGRREAAA</sequence>
<dbReference type="InterPro" id="IPR049945">
    <property type="entry name" value="AAA_22"/>
</dbReference>
<dbReference type="EMBL" id="NRSH01000132">
    <property type="protein sequence ID" value="MBK1727337.1"/>
    <property type="molecule type" value="Genomic_DNA"/>
</dbReference>
<dbReference type="Pfam" id="PF13401">
    <property type="entry name" value="AAA_22"/>
    <property type="match status" value="1"/>
</dbReference>
<gene>
    <name evidence="2" type="ORF">CKO13_09975</name>
</gene>
<dbReference type="SUPFAM" id="SSF52540">
    <property type="entry name" value="P-loop containing nucleoside triphosphate hydrolases"/>
    <property type="match status" value="1"/>
</dbReference>
<name>A0ABS1E803_9GAMM</name>
<dbReference type="InterPro" id="IPR052026">
    <property type="entry name" value="ExeA_AAA_ATPase_DNA-bind"/>
</dbReference>
<dbReference type="InterPro" id="IPR027417">
    <property type="entry name" value="P-loop_NTPase"/>
</dbReference>
<evidence type="ECO:0000313" key="2">
    <source>
        <dbReference type="EMBL" id="MBK1727337.1"/>
    </source>
</evidence>
<organism evidence="2 3">
    <name type="scientific">Halorhodospira neutriphila</name>
    <dbReference type="NCBI Taxonomy" id="168379"/>
    <lineage>
        <taxon>Bacteria</taxon>
        <taxon>Pseudomonadati</taxon>
        <taxon>Pseudomonadota</taxon>
        <taxon>Gammaproteobacteria</taxon>
        <taxon>Chromatiales</taxon>
        <taxon>Ectothiorhodospiraceae</taxon>
        <taxon>Halorhodospira</taxon>
    </lineage>
</organism>
<proteinExistence type="predicted"/>
<dbReference type="Gene3D" id="3.40.50.300">
    <property type="entry name" value="P-loop containing nucleotide triphosphate hydrolases"/>
    <property type="match status" value="1"/>
</dbReference>
<dbReference type="Proteomes" id="UP000738126">
    <property type="component" value="Unassembled WGS sequence"/>
</dbReference>
<dbReference type="PANTHER" id="PTHR35894">
    <property type="entry name" value="GENERAL SECRETION PATHWAY PROTEIN A-RELATED"/>
    <property type="match status" value="1"/>
</dbReference>
<comment type="caution">
    <text evidence="2">The sequence shown here is derived from an EMBL/GenBank/DDBJ whole genome shotgun (WGS) entry which is preliminary data.</text>
</comment>
<evidence type="ECO:0000259" key="1">
    <source>
        <dbReference type="Pfam" id="PF13401"/>
    </source>
</evidence>
<feature type="domain" description="ORC1/DEAH AAA+ ATPase" evidence="1">
    <location>
        <begin position="42"/>
        <end position="171"/>
    </location>
</feature>
<evidence type="ECO:0000313" key="3">
    <source>
        <dbReference type="Proteomes" id="UP000738126"/>
    </source>
</evidence>
<keyword evidence="3" id="KW-1185">Reference proteome</keyword>
<dbReference type="RefSeq" id="WP_200260416.1">
    <property type="nucleotide sequence ID" value="NZ_NRSH01000132.1"/>
</dbReference>
<protein>
    <submittedName>
        <fullName evidence="2">AAA family ATPase</fullName>
    </submittedName>
</protein>
<reference evidence="2 3" key="1">
    <citation type="journal article" date="2020" name="Microorganisms">
        <title>Osmotic Adaptation and Compatible Solute Biosynthesis of Phototrophic Bacteria as Revealed from Genome Analyses.</title>
        <authorList>
            <person name="Imhoff J.F."/>
            <person name="Rahn T."/>
            <person name="Kunzel S."/>
            <person name="Keller A."/>
            <person name="Neulinger S.C."/>
        </authorList>
    </citation>
    <scope>NUCLEOTIDE SEQUENCE [LARGE SCALE GENOMIC DNA]</scope>
    <source>
        <strain evidence="2 3">DSM 15116</strain>
    </source>
</reference>
<accession>A0ABS1E803</accession>
<dbReference type="PANTHER" id="PTHR35894:SF7">
    <property type="entry name" value="GENERAL SECRETION PATHWAY PROTEIN A-RELATED"/>
    <property type="match status" value="1"/>
</dbReference>